<keyword evidence="6" id="KW-0560">Oxidoreductase</keyword>
<evidence type="ECO:0000256" key="5">
    <source>
        <dbReference type="ARBA" id="ARBA00022989"/>
    </source>
</evidence>
<dbReference type="InterPro" id="IPR051410">
    <property type="entry name" value="Ferric/Cupric_Reductase"/>
</dbReference>
<feature type="domain" description="Ferric oxidoreductase" evidence="11">
    <location>
        <begin position="112"/>
        <end position="227"/>
    </location>
</feature>
<dbReference type="GO" id="GO:0005886">
    <property type="term" value="C:plasma membrane"/>
    <property type="evidence" value="ECO:0007669"/>
    <property type="project" value="TreeGrafter"/>
</dbReference>
<dbReference type="SFLD" id="SFLDG01168">
    <property type="entry name" value="Ferric_reductase_subgroup_(FRE"/>
    <property type="match status" value="1"/>
</dbReference>
<dbReference type="Proteomes" id="UP001148299">
    <property type="component" value="Unassembled WGS sequence"/>
</dbReference>
<reference evidence="14" key="2">
    <citation type="journal article" date="2023" name="IMA Fungus">
        <title>Comparative genomic study of the Penicillium genus elucidates a diverse pangenome and 15 lateral gene transfer events.</title>
        <authorList>
            <person name="Petersen C."/>
            <person name="Sorensen T."/>
            <person name="Nielsen M.R."/>
            <person name="Sondergaard T.E."/>
            <person name="Sorensen J.L."/>
            <person name="Fitzpatrick D.A."/>
            <person name="Frisvad J.C."/>
            <person name="Nielsen K.L."/>
        </authorList>
    </citation>
    <scope>NUCLEOTIDE SEQUENCE</scope>
    <source>
        <strain evidence="14">IBT 35675</strain>
    </source>
</reference>
<dbReference type="PANTHER" id="PTHR32361">
    <property type="entry name" value="FERRIC/CUPRIC REDUCTASE TRANSMEMBRANE COMPONENT"/>
    <property type="match status" value="1"/>
</dbReference>
<evidence type="ECO:0008006" key="16">
    <source>
        <dbReference type="Google" id="ProtNLM"/>
    </source>
</evidence>
<feature type="transmembrane region" description="Helical" evidence="10">
    <location>
        <begin position="185"/>
        <end position="205"/>
    </location>
</feature>
<gene>
    <name evidence="14" type="ORF">N7541_010926</name>
</gene>
<dbReference type="InterPro" id="IPR013121">
    <property type="entry name" value="Fe_red_NAD-bd_6"/>
</dbReference>
<comment type="subcellular location">
    <subcellularLocation>
        <location evidence="1">Membrane</location>
        <topology evidence="1">Multi-pass membrane protein</topology>
    </subcellularLocation>
</comment>
<dbReference type="GO" id="GO:0006879">
    <property type="term" value="P:intracellular iron ion homeostasis"/>
    <property type="evidence" value="ECO:0007669"/>
    <property type="project" value="TreeGrafter"/>
</dbReference>
<evidence type="ECO:0000256" key="6">
    <source>
        <dbReference type="ARBA" id="ARBA00023002"/>
    </source>
</evidence>
<dbReference type="SUPFAM" id="SSF52343">
    <property type="entry name" value="Ferredoxin reductase-like, C-terminal NADP-linked domain"/>
    <property type="match status" value="1"/>
</dbReference>
<accession>A0A9W9QPF8</accession>
<evidence type="ECO:0000256" key="2">
    <source>
        <dbReference type="ARBA" id="ARBA00022448"/>
    </source>
</evidence>
<feature type="region of interest" description="Disordered" evidence="9">
    <location>
        <begin position="446"/>
        <end position="476"/>
    </location>
</feature>
<evidence type="ECO:0000256" key="1">
    <source>
        <dbReference type="ARBA" id="ARBA00004141"/>
    </source>
</evidence>
<feature type="transmembrane region" description="Helical" evidence="10">
    <location>
        <begin position="150"/>
        <end position="170"/>
    </location>
</feature>
<evidence type="ECO:0000256" key="10">
    <source>
        <dbReference type="SAM" id="Phobius"/>
    </source>
</evidence>
<keyword evidence="15" id="KW-1185">Reference proteome</keyword>
<keyword evidence="4" id="KW-0249">Electron transport</keyword>
<feature type="domain" description="Ferric reductase NAD binding" evidence="13">
    <location>
        <begin position="362"/>
        <end position="534"/>
    </location>
</feature>
<protein>
    <recommendedName>
        <fullName evidence="16">FAD-binding FR-type domain-containing protein</fullName>
    </recommendedName>
</protein>
<reference evidence="14" key="1">
    <citation type="submission" date="2022-12" db="EMBL/GenBank/DDBJ databases">
        <authorList>
            <person name="Petersen C."/>
        </authorList>
    </citation>
    <scope>NUCLEOTIDE SEQUENCE</scope>
    <source>
        <strain evidence="14">IBT 35675</strain>
    </source>
</reference>
<keyword evidence="5 10" id="KW-1133">Transmembrane helix</keyword>
<name>A0A9W9QPF8_PENBR</name>
<keyword evidence="8 10" id="KW-0472">Membrane</keyword>
<keyword evidence="7" id="KW-0406">Ion transport</keyword>
<dbReference type="Pfam" id="PF01794">
    <property type="entry name" value="Ferric_reduct"/>
    <property type="match status" value="1"/>
</dbReference>
<dbReference type="CDD" id="cd06186">
    <property type="entry name" value="NOX_Duox_like_FAD_NADP"/>
    <property type="match status" value="1"/>
</dbReference>
<dbReference type="SFLD" id="SFLDS00052">
    <property type="entry name" value="Ferric_Reductase_Domain"/>
    <property type="match status" value="1"/>
</dbReference>
<dbReference type="InterPro" id="IPR013112">
    <property type="entry name" value="FAD-bd_8"/>
</dbReference>
<organism evidence="14 15">
    <name type="scientific">Penicillium brevicompactum</name>
    <dbReference type="NCBI Taxonomy" id="5074"/>
    <lineage>
        <taxon>Eukaryota</taxon>
        <taxon>Fungi</taxon>
        <taxon>Dikarya</taxon>
        <taxon>Ascomycota</taxon>
        <taxon>Pezizomycotina</taxon>
        <taxon>Eurotiomycetes</taxon>
        <taxon>Eurotiomycetidae</taxon>
        <taxon>Eurotiales</taxon>
        <taxon>Aspergillaceae</taxon>
        <taxon>Penicillium</taxon>
    </lineage>
</organism>
<keyword evidence="2" id="KW-0813">Transport</keyword>
<proteinExistence type="predicted"/>
<dbReference type="GO" id="GO:0000293">
    <property type="term" value="F:ferric-chelate reductase activity"/>
    <property type="evidence" value="ECO:0007669"/>
    <property type="project" value="UniProtKB-ARBA"/>
</dbReference>
<evidence type="ECO:0000313" key="14">
    <source>
        <dbReference type="EMBL" id="KAJ5341802.1"/>
    </source>
</evidence>
<sequence>MMIEIRSSSAIEKALRQSSNEWTNKWFAIGMGSMMALFAIYHWSSLAWFYYGPRGTSTSVRAYRKARVLLASSVMGLTTGRFILYTAYWAVNLVILLTDVDLTSITYVAKRLGWVALANLALLVFLALKNTPLAPLTANSYEKLRPLHKVSGYTCIFVSMIHAIVYLSAWHQSGSLHKMEERDNFAGAIAGMAMLIIAISTITYFMRGFYELFYMLHILMFILIMITVGMHRPKFSKSAVVIVIVIACFWAFDRLIRGAKIIWNFYGNYATLTALPNGVLRVRLSRGIKSSPGSHAFLWIPAIRVFESHPFTLLSSEPSELVIRVYDGFTRDLYQAAQLKPGRLLRCSVDGAYGQVPNFKVFEKVILVAGGSGASFTFTIALDLLQSSATTFKSLDFVWIVTDQECLSWFSGELQKLQSHPNVNLLIYITRQSDLSSLTLPDSSGFLSEKNSGSDEADSRDSSPHLSPGDIEKGALQQPVATMTSSGNEIRPGRPDIKSLIEHIVTSSCSREDRIIIGACGPNSLMHTTRQAVNNRALTNEWSITLYTEVSGGQRNNFELCGMK</sequence>
<evidence type="ECO:0000256" key="9">
    <source>
        <dbReference type="SAM" id="MobiDB-lite"/>
    </source>
</evidence>
<dbReference type="PANTHER" id="PTHR32361:SF28">
    <property type="entry name" value="FRP1P"/>
    <property type="match status" value="1"/>
</dbReference>
<feature type="domain" description="FAD-binding 8" evidence="12">
    <location>
        <begin position="269"/>
        <end position="354"/>
    </location>
</feature>
<dbReference type="Pfam" id="PF08030">
    <property type="entry name" value="NAD_binding_6"/>
    <property type="match status" value="1"/>
</dbReference>
<comment type="caution">
    <text evidence="14">The sequence shown here is derived from an EMBL/GenBank/DDBJ whole genome shotgun (WGS) entry which is preliminary data.</text>
</comment>
<evidence type="ECO:0000259" key="12">
    <source>
        <dbReference type="Pfam" id="PF08022"/>
    </source>
</evidence>
<dbReference type="GO" id="GO:0006826">
    <property type="term" value="P:iron ion transport"/>
    <property type="evidence" value="ECO:0007669"/>
    <property type="project" value="TreeGrafter"/>
</dbReference>
<evidence type="ECO:0000259" key="11">
    <source>
        <dbReference type="Pfam" id="PF01794"/>
    </source>
</evidence>
<evidence type="ECO:0000259" key="13">
    <source>
        <dbReference type="Pfam" id="PF08030"/>
    </source>
</evidence>
<keyword evidence="3 10" id="KW-0812">Transmembrane</keyword>
<dbReference type="Gene3D" id="3.40.50.80">
    <property type="entry name" value="Nucleotide-binding domain of ferredoxin-NADP reductase (FNR) module"/>
    <property type="match status" value="1"/>
</dbReference>
<dbReference type="Pfam" id="PF08022">
    <property type="entry name" value="FAD_binding_8"/>
    <property type="match status" value="1"/>
</dbReference>
<dbReference type="InterPro" id="IPR039261">
    <property type="entry name" value="FNR_nucleotide-bd"/>
</dbReference>
<dbReference type="GO" id="GO:0015677">
    <property type="term" value="P:copper ion import"/>
    <property type="evidence" value="ECO:0007669"/>
    <property type="project" value="TreeGrafter"/>
</dbReference>
<feature type="transmembrane region" description="Helical" evidence="10">
    <location>
        <begin position="111"/>
        <end position="129"/>
    </location>
</feature>
<evidence type="ECO:0000256" key="3">
    <source>
        <dbReference type="ARBA" id="ARBA00022692"/>
    </source>
</evidence>
<dbReference type="AlphaFoldDB" id="A0A9W9QPF8"/>
<feature type="transmembrane region" description="Helical" evidence="10">
    <location>
        <begin position="212"/>
        <end position="229"/>
    </location>
</feature>
<feature type="transmembrane region" description="Helical" evidence="10">
    <location>
        <begin position="69"/>
        <end position="91"/>
    </location>
</feature>
<evidence type="ECO:0000256" key="7">
    <source>
        <dbReference type="ARBA" id="ARBA00023065"/>
    </source>
</evidence>
<evidence type="ECO:0000313" key="15">
    <source>
        <dbReference type="Proteomes" id="UP001148299"/>
    </source>
</evidence>
<evidence type="ECO:0000256" key="4">
    <source>
        <dbReference type="ARBA" id="ARBA00022982"/>
    </source>
</evidence>
<evidence type="ECO:0000256" key="8">
    <source>
        <dbReference type="ARBA" id="ARBA00023136"/>
    </source>
</evidence>
<feature type="transmembrane region" description="Helical" evidence="10">
    <location>
        <begin position="26"/>
        <end position="49"/>
    </location>
</feature>
<feature type="transmembrane region" description="Helical" evidence="10">
    <location>
        <begin position="235"/>
        <end position="252"/>
    </location>
</feature>
<dbReference type="InterPro" id="IPR013130">
    <property type="entry name" value="Fe3_Rdtase_TM_dom"/>
</dbReference>
<dbReference type="EMBL" id="JAPZBR010000008">
    <property type="protein sequence ID" value="KAJ5341802.1"/>
    <property type="molecule type" value="Genomic_DNA"/>
</dbReference>